<reference evidence="1" key="1">
    <citation type="journal article" date="2015" name="Nature">
        <title>Complex archaea that bridge the gap between prokaryotes and eukaryotes.</title>
        <authorList>
            <person name="Spang A."/>
            <person name="Saw J.H."/>
            <person name="Jorgensen S.L."/>
            <person name="Zaremba-Niedzwiedzka K."/>
            <person name="Martijn J."/>
            <person name="Lind A.E."/>
            <person name="van Eijk R."/>
            <person name="Schleper C."/>
            <person name="Guy L."/>
            <person name="Ettema T.J."/>
        </authorList>
    </citation>
    <scope>NUCLEOTIDE SEQUENCE</scope>
</reference>
<gene>
    <name evidence="1" type="ORF">LCGC14_2840750</name>
</gene>
<name>A0A0F8YB60_9ZZZZ</name>
<feature type="non-terminal residue" evidence="1">
    <location>
        <position position="176"/>
    </location>
</feature>
<accession>A0A0F8YB60</accession>
<proteinExistence type="predicted"/>
<comment type="caution">
    <text evidence="1">The sequence shown here is derived from an EMBL/GenBank/DDBJ whole genome shotgun (WGS) entry which is preliminary data.</text>
</comment>
<dbReference type="AlphaFoldDB" id="A0A0F8YB60"/>
<dbReference type="EMBL" id="LAZR01054364">
    <property type="protein sequence ID" value="KKK78717.1"/>
    <property type="molecule type" value="Genomic_DNA"/>
</dbReference>
<protein>
    <recommendedName>
        <fullName evidence="2">HEAT repeat domain-containing protein</fullName>
    </recommendedName>
</protein>
<evidence type="ECO:0008006" key="2">
    <source>
        <dbReference type="Google" id="ProtNLM"/>
    </source>
</evidence>
<sequence>MLPAEDRPGLPGAEENREMKSVAHVVLLTMVVTVAAGSESAHDRPGPLPRQWYTPHQLLPALAQRDGIAWAMPETLAGLALVGGDAVSARTALDEACKGWRLSWAESNGVVVVHRADEAKLQRWRAALEAGGAKAVEAAWELGWLRDGRAIGALAKALADKDVAVALAAAHAIQVL</sequence>
<organism evidence="1">
    <name type="scientific">marine sediment metagenome</name>
    <dbReference type="NCBI Taxonomy" id="412755"/>
    <lineage>
        <taxon>unclassified sequences</taxon>
        <taxon>metagenomes</taxon>
        <taxon>ecological metagenomes</taxon>
    </lineage>
</organism>
<evidence type="ECO:0000313" key="1">
    <source>
        <dbReference type="EMBL" id="KKK78717.1"/>
    </source>
</evidence>